<dbReference type="Proteomes" id="UP000001902">
    <property type="component" value="Chromosome"/>
</dbReference>
<proteinExistence type="inferred from homology"/>
<evidence type="ECO:0000256" key="1">
    <source>
        <dbReference type="ARBA" id="ARBA00007274"/>
    </source>
</evidence>
<evidence type="ECO:0000256" key="5">
    <source>
        <dbReference type="PIRNR" id="PIRNR000441"/>
    </source>
</evidence>
<dbReference type="InterPro" id="IPR011004">
    <property type="entry name" value="Trimer_LpxA-like_sf"/>
</dbReference>
<gene>
    <name evidence="6" type="ordered locus">Acfer_0572</name>
</gene>
<dbReference type="GO" id="GO:0009001">
    <property type="term" value="F:serine O-acetyltransferase activity"/>
    <property type="evidence" value="ECO:0007669"/>
    <property type="project" value="UniProtKB-EC"/>
</dbReference>
<evidence type="ECO:0000313" key="6">
    <source>
        <dbReference type="EMBL" id="ADB46971.1"/>
    </source>
</evidence>
<keyword evidence="4 5" id="KW-0012">Acyltransferase</keyword>
<dbReference type="CDD" id="cd03354">
    <property type="entry name" value="LbH_SAT"/>
    <property type="match status" value="1"/>
</dbReference>
<dbReference type="InterPro" id="IPR001451">
    <property type="entry name" value="Hexapep"/>
</dbReference>
<dbReference type="Pfam" id="PF00132">
    <property type="entry name" value="Hexapep"/>
    <property type="match status" value="1"/>
</dbReference>
<sequence>MKITGIKLIDSFGMSLIKVYNHSLYWKMRAIVVNPRSKYPKIIKCIFLIFIKIMDEYHCAFIGTGIGYGAHFDSPPRLPHGLNGIVIHERTYFGKNCTILHQVTFGGTVRNGVPIAPVCGDNCLFGAGSKILGGVTIGNNVKVGANAVVTTDMPDNVTCVGIPAKIVKRGN</sequence>
<dbReference type="Gene3D" id="2.160.10.10">
    <property type="entry name" value="Hexapeptide repeat proteins"/>
    <property type="match status" value="1"/>
</dbReference>
<dbReference type="KEGG" id="afn:Acfer_0572"/>
<keyword evidence="3 5" id="KW-0808">Transferase</keyword>
<dbReference type="GO" id="GO:0006535">
    <property type="term" value="P:cysteine biosynthetic process from serine"/>
    <property type="evidence" value="ECO:0007669"/>
    <property type="project" value="InterPro"/>
</dbReference>
<reference evidence="6 7" key="1">
    <citation type="journal article" date="2010" name="Stand. Genomic Sci.">
        <title>Complete genome sequence of Acidaminococcus fermentans type strain (VR4).</title>
        <authorList>
            <person name="Chang Y.J."/>
            <person name="Pukall R."/>
            <person name="Saunders E."/>
            <person name="Lapidus A."/>
            <person name="Copeland A."/>
            <person name="Nolan M."/>
            <person name="Glavina Del Rio T."/>
            <person name="Lucas S."/>
            <person name="Chen F."/>
            <person name="Tice H."/>
            <person name="Cheng J.F."/>
            <person name="Han C."/>
            <person name="Detter J.C."/>
            <person name="Bruce D."/>
            <person name="Goodwin L."/>
            <person name="Pitluck S."/>
            <person name="Mikhailova N."/>
            <person name="Liolios K."/>
            <person name="Pati A."/>
            <person name="Ivanova N."/>
            <person name="Mavromatis K."/>
            <person name="Chen A."/>
            <person name="Palaniappan K."/>
            <person name="Land M."/>
            <person name="Hauser L."/>
            <person name="Jeffries C.D."/>
            <person name="Brettin T."/>
            <person name="Rohde M."/>
            <person name="Goker M."/>
            <person name="Bristow J."/>
            <person name="Eisen J.A."/>
            <person name="Markowitz V."/>
            <person name="Hugenholtz P."/>
            <person name="Kyrpides N.C."/>
            <person name="Klenk H.P."/>
        </authorList>
    </citation>
    <scope>NUCLEOTIDE SEQUENCE [LARGE SCALE GENOMIC DNA]</scope>
    <source>
        <strain evidence="7">ATCC 25085 / DSM 20731 / CCUG 9996 / CIP 106432 / VR4</strain>
    </source>
</reference>
<dbReference type="PIRSF" id="PIRSF000441">
    <property type="entry name" value="CysE"/>
    <property type="match status" value="1"/>
</dbReference>
<keyword evidence="7" id="KW-1185">Reference proteome</keyword>
<evidence type="ECO:0000256" key="3">
    <source>
        <dbReference type="ARBA" id="ARBA00022679"/>
    </source>
</evidence>
<dbReference type="InterPro" id="IPR005881">
    <property type="entry name" value="Ser_O-AcTrfase"/>
</dbReference>
<comment type="catalytic activity">
    <reaction evidence="5">
        <text>L-serine + acetyl-CoA = O-acetyl-L-serine + CoA</text>
        <dbReference type="Rhea" id="RHEA:24560"/>
        <dbReference type="ChEBI" id="CHEBI:33384"/>
        <dbReference type="ChEBI" id="CHEBI:57287"/>
        <dbReference type="ChEBI" id="CHEBI:57288"/>
        <dbReference type="ChEBI" id="CHEBI:58340"/>
        <dbReference type="EC" id="2.3.1.30"/>
    </reaction>
</comment>
<accession>D2RIR9</accession>
<protein>
    <recommendedName>
        <fullName evidence="2 5">Serine acetyltransferase</fullName>
        <ecNumber evidence="5">2.3.1.30</ecNumber>
    </recommendedName>
</protein>
<comment type="similarity">
    <text evidence="1 5">Belongs to the transferase hexapeptide repeat family.</text>
</comment>
<dbReference type="AlphaFoldDB" id="D2RIR9"/>
<dbReference type="EMBL" id="CP001859">
    <property type="protein sequence ID" value="ADB46971.1"/>
    <property type="molecule type" value="Genomic_DNA"/>
</dbReference>
<name>D2RIR9_ACIFV</name>
<dbReference type="SUPFAM" id="SSF51161">
    <property type="entry name" value="Trimeric LpxA-like enzymes"/>
    <property type="match status" value="1"/>
</dbReference>
<dbReference type="GeneID" id="78335818"/>
<dbReference type="OrthoDB" id="9814490at2"/>
<dbReference type="GO" id="GO:0005737">
    <property type="term" value="C:cytoplasm"/>
    <property type="evidence" value="ECO:0007669"/>
    <property type="project" value="InterPro"/>
</dbReference>
<evidence type="ECO:0000256" key="2">
    <source>
        <dbReference type="ARBA" id="ARBA00018522"/>
    </source>
</evidence>
<dbReference type="InterPro" id="IPR045304">
    <property type="entry name" value="LbH_SAT"/>
</dbReference>
<organism evidence="6 7">
    <name type="scientific">Acidaminococcus fermentans (strain ATCC 25085 / DSM 20731 / CCUG 9996 / CIP 106432 / VR4)</name>
    <dbReference type="NCBI Taxonomy" id="591001"/>
    <lineage>
        <taxon>Bacteria</taxon>
        <taxon>Bacillati</taxon>
        <taxon>Bacillota</taxon>
        <taxon>Negativicutes</taxon>
        <taxon>Acidaminococcales</taxon>
        <taxon>Acidaminococcaceae</taxon>
        <taxon>Acidaminococcus</taxon>
    </lineage>
</organism>
<evidence type="ECO:0000256" key="4">
    <source>
        <dbReference type="ARBA" id="ARBA00023315"/>
    </source>
</evidence>
<dbReference type="HOGENOM" id="CLU_051638_10_2_9"/>
<evidence type="ECO:0000313" key="7">
    <source>
        <dbReference type="Proteomes" id="UP000001902"/>
    </source>
</evidence>
<dbReference type="eggNOG" id="COG1045">
    <property type="taxonomic scope" value="Bacteria"/>
</dbReference>
<dbReference type="RefSeq" id="WP_012937961.1">
    <property type="nucleotide sequence ID" value="NC_013740.1"/>
</dbReference>
<dbReference type="PANTHER" id="PTHR42811">
    <property type="entry name" value="SERINE ACETYLTRANSFERASE"/>
    <property type="match status" value="1"/>
</dbReference>
<dbReference type="STRING" id="591001.Acfer_0572"/>
<dbReference type="EC" id="2.3.1.30" evidence="5"/>